<feature type="domain" description="Hydantoinase B/oxoprolinase" evidence="1">
    <location>
        <begin position="41"/>
        <end position="594"/>
    </location>
</feature>
<dbReference type="GO" id="GO:0006749">
    <property type="term" value="P:glutathione metabolic process"/>
    <property type="evidence" value="ECO:0007669"/>
    <property type="project" value="TreeGrafter"/>
</dbReference>
<dbReference type="Pfam" id="PF02538">
    <property type="entry name" value="Hydantoinase_B"/>
    <property type="match status" value="1"/>
</dbReference>
<organism evidence="2 3">
    <name type="scientific">Rubrobacter marinus</name>
    <dbReference type="NCBI Taxonomy" id="2653852"/>
    <lineage>
        <taxon>Bacteria</taxon>
        <taxon>Bacillati</taxon>
        <taxon>Actinomycetota</taxon>
        <taxon>Rubrobacteria</taxon>
        <taxon>Rubrobacterales</taxon>
        <taxon>Rubrobacteraceae</taxon>
        <taxon>Rubrobacter</taxon>
    </lineage>
</organism>
<proteinExistence type="predicted"/>
<dbReference type="PANTHER" id="PTHR11365:SF23">
    <property type="entry name" value="HYPOTHETICAL 5-OXOPROLINASE (EUROFUNG)-RELATED"/>
    <property type="match status" value="1"/>
</dbReference>
<dbReference type="InterPro" id="IPR003692">
    <property type="entry name" value="Hydantoinase_B"/>
</dbReference>
<reference evidence="2 3" key="1">
    <citation type="submission" date="2019-10" db="EMBL/GenBank/DDBJ databases">
        <title>Rubrobacter sp nov SCSIO 52915 isolated from a deep-sea sediment in the South China Sea.</title>
        <authorList>
            <person name="Chen R.W."/>
        </authorList>
    </citation>
    <scope>NUCLEOTIDE SEQUENCE [LARGE SCALE GENOMIC DNA]</scope>
    <source>
        <strain evidence="2 3">SCSIO 52915</strain>
    </source>
</reference>
<dbReference type="EMBL" id="CP045121">
    <property type="protein sequence ID" value="QIN77494.1"/>
    <property type="molecule type" value="Genomic_DNA"/>
</dbReference>
<dbReference type="InterPro" id="IPR045079">
    <property type="entry name" value="Oxoprolinase-like"/>
</dbReference>
<evidence type="ECO:0000313" key="3">
    <source>
        <dbReference type="Proteomes" id="UP000502706"/>
    </source>
</evidence>
<sequence>MVPEGFDTSGWDSKFLPYITGETLDIDDGLDLHTGGNDPVDAITHEVVRYSLWNATIEHGKTIEKLAVSPITLETRDFQVTILTELGEPIFYGPFLQYFSGWTDLNVRYVLENRSADPGIHDGDTFLSNDPWIGTGHQPDVNFLTPIFWEGELFCWVVTSAHQNDLGGVVPGSFCQTATDIFHDPTPLPPFKIVKAGKVDPQMEELYRRHSRMPVHLSLDLRSAIAGNNHTKKIILGLIEKYGASTVKSSMRKIIDTGEQAFVDKLEKIPDGTWRERVFMERAFTGDSGTYRVELELEKKGTNLIFRNRGTEEQSGCINVPFAAWRGCAVTPIAVLLLPELMGAVGGVLRRCQFEPTPGTITCPTYGAAVSPAGTYGNEMAISMAQSVMDKMILSSEDRELWESVVTPTHAHWMFNVIAGTTQRDEFFIGPMLDGVIGSTGATPFRDGQGGDGWVGCPTAQGPNVEFYEQSWPILYLYRKEQTDSAGPGKFRGGSGGVIAYTPHKGDVSLATCTVYGIPKTHGILGGYPGTRTETKIVRETNVRKQFADGKAPEGIDELGGKIEPQIDKDPPAPVGADDVVEWWWCSTGGFGDPLDRDPSLVADDVRSGAVSEGMAEKMYGVVLDGATSVDGDATEAKRRRIREERLASAKVPEKNGTRATDGREDGAQIGGYVSVRNGEASCAGCSQGFGPMDENFKHYLAVEETSVTEAGPFFVDPKLYVDDERVRLYRSYCPNCATLLSVTVSRTDDEVLAEFELAGGQPSDGAP</sequence>
<dbReference type="Proteomes" id="UP000502706">
    <property type="component" value="Chromosome"/>
</dbReference>
<dbReference type="AlphaFoldDB" id="A0A6G8PT20"/>
<evidence type="ECO:0000313" key="2">
    <source>
        <dbReference type="EMBL" id="QIN77494.1"/>
    </source>
</evidence>
<evidence type="ECO:0000259" key="1">
    <source>
        <dbReference type="Pfam" id="PF02538"/>
    </source>
</evidence>
<dbReference type="PANTHER" id="PTHR11365">
    <property type="entry name" value="5-OXOPROLINASE RELATED"/>
    <property type="match status" value="1"/>
</dbReference>
<keyword evidence="3" id="KW-1185">Reference proteome</keyword>
<accession>A0A6G8PT20</accession>
<protein>
    <recommendedName>
        <fullName evidence="1">Hydantoinase B/oxoprolinase domain-containing protein</fullName>
    </recommendedName>
</protein>
<dbReference type="GO" id="GO:0005829">
    <property type="term" value="C:cytosol"/>
    <property type="evidence" value="ECO:0007669"/>
    <property type="project" value="TreeGrafter"/>
</dbReference>
<dbReference type="KEGG" id="rmar:GBA65_02120"/>
<dbReference type="RefSeq" id="WP_166395175.1">
    <property type="nucleotide sequence ID" value="NZ_CP045121.1"/>
</dbReference>
<name>A0A6G8PT20_9ACTN</name>
<dbReference type="GO" id="GO:0017168">
    <property type="term" value="F:5-oxoprolinase (ATP-hydrolyzing) activity"/>
    <property type="evidence" value="ECO:0007669"/>
    <property type="project" value="TreeGrafter"/>
</dbReference>
<gene>
    <name evidence="2" type="ORF">GBA65_02120</name>
</gene>